<evidence type="ECO:0000256" key="1">
    <source>
        <dbReference type="SAM" id="Phobius"/>
    </source>
</evidence>
<feature type="transmembrane region" description="Helical" evidence="1">
    <location>
        <begin position="69"/>
        <end position="92"/>
    </location>
</feature>
<keyword evidence="1" id="KW-0472">Membrane</keyword>
<accession>A0A7Y8KYD3</accession>
<proteinExistence type="predicted"/>
<evidence type="ECO:0000313" key="3">
    <source>
        <dbReference type="Proteomes" id="UP000545507"/>
    </source>
</evidence>
<evidence type="ECO:0000313" key="2">
    <source>
        <dbReference type="EMBL" id="NWF46003.1"/>
    </source>
</evidence>
<dbReference type="Gene3D" id="1.20.950.20">
    <property type="entry name" value="Transmembrane di-heme cytochromes, Chain C"/>
    <property type="match status" value="1"/>
</dbReference>
<feature type="transmembrane region" description="Helical" evidence="1">
    <location>
        <begin position="6"/>
        <end position="28"/>
    </location>
</feature>
<dbReference type="SUPFAM" id="SSF103501">
    <property type="entry name" value="Respiratory nitrate reductase 1 gamma chain"/>
    <property type="match status" value="1"/>
</dbReference>
<feature type="transmembrane region" description="Helical" evidence="1">
    <location>
        <begin position="112"/>
        <end position="131"/>
    </location>
</feature>
<dbReference type="RefSeq" id="WP_177135911.1">
    <property type="nucleotide sequence ID" value="NZ_VYGV01000009.1"/>
</dbReference>
<dbReference type="EMBL" id="VYGV01000009">
    <property type="protein sequence ID" value="NWF46003.1"/>
    <property type="molecule type" value="Genomic_DNA"/>
</dbReference>
<evidence type="ECO:0008006" key="4">
    <source>
        <dbReference type="Google" id="ProtNLM"/>
    </source>
</evidence>
<sequence>MDFLDWVRGPLLTLSLFIFVAGVAWRLLALWRLPHRIAPGAPERQPFGTGAALRAAFTRMVPRGGFHPSATLVTVNPYVFHIGLAVVVFGYAPHIAFIRRLTGLSWPAFPDAVMYAAAAATIVSLLMALMFRLSDPVLKRISAADDWITWVVTFLPLVTGMAVIGDPSSTILARDHVVYRDPLAVHLLTLELLLIWFPFGKLMHAFLFLPARMQLATFFGRRGVRS</sequence>
<protein>
    <recommendedName>
        <fullName evidence="4">Nitrate reductase</fullName>
    </recommendedName>
</protein>
<gene>
    <name evidence="2" type="ORF">F3K02_12185</name>
</gene>
<reference evidence="2 3" key="1">
    <citation type="submission" date="2019-09" db="EMBL/GenBank/DDBJ databases">
        <title>Hydrogenophaga aromatica sp. nov., isolated from a para-xylene-degrading enrichment culture.</title>
        <authorList>
            <person name="Tancsics A."/>
            <person name="Banerjee S."/>
        </authorList>
    </citation>
    <scope>NUCLEOTIDE SEQUENCE [LARGE SCALE GENOMIC DNA]</scope>
    <source>
        <strain evidence="2 3">D2P1</strain>
    </source>
</reference>
<comment type="caution">
    <text evidence="2">The sequence shown here is derived from an EMBL/GenBank/DDBJ whole genome shotgun (WGS) entry which is preliminary data.</text>
</comment>
<name>A0A7Y8KYD3_9BURK</name>
<feature type="transmembrane region" description="Helical" evidence="1">
    <location>
        <begin position="143"/>
        <end position="164"/>
    </location>
</feature>
<dbReference type="InterPro" id="IPR036197">
    <property type="entry name" value="NarG-like_sf"/>
</dbReference>
<feature type="transmembrane region" description="Helical" evidence="1">
    <location>
        <begin position="184"/>
        <end position="209"/>
    </location>
</feature>
<dbReference type="AlphaFoldDB" id="A0A7Y8KYD3"/>
<keyword evidence="1" id="KW-0812">Transmembrane</keyword>
<keyword evidence="3" id="KW-1185">Reference proteome</keyword>
<organism evidence="2 3">
    <name type="scientific">Hydrogenophaga aromaticivorans</name>
    <dbReference type="NCBI Taxonomy" id="2610898"/>
    <lineage>
        <taxon>Bacteria</taxon>
        <taxon>Pseudomonadati</taxon>
        <taxon>Pseudomonadota</taxon>
        <taxon>Betaproteobacteria</taxon>
        <taxon>Burkholderiales</taxon>
        <taxon>Comamonadaceae</taxon>
        <taxon>Hydrogenophaga</taxon>
    </lineage>
</organism>
<dbReference type="Proteomes" id="UP000545507">
    <property type="component" value="Unassembled WGS sequence"/>
</dbReference>
<keyword evidence="1" id="KW-1133">Transmembrane helix</keyword>